<evidence type="ECO:0000256" key="6">
    <source>
        <dbReference type="ARBA" id="ARBA00023125"/>
    </source>
</evidence>
<sequence>MELQDSHHGILKPCQPSQSQIPFKAGHIAVPCPDGSGWSSFTLDFIASRGSAPERCLQSSQSLVPTPDIYSLQGVVSSESQTLSFSRDKVPNPAELALAPRRWGNALPDCKSEAKWELRGVGGKRKRLCMRAEKLTQLQGNQGGELMLCLREPLFSQQRPAMLSMQSDCSLFSAHPPFTVPSPMLTAEALTFDPHLSPCGPVLRRMNLFIILEQEPNKRFQVLYSLHCLPCDRHPELLFYPQRLALIQPISAHDGSQKASLGQRRTITNFNNSLEASSDSDDEDKLHIVEEDSLLENDATETDGATALENHDAAITVLPHNGSWNGVRAGRETWENHGDMENDGEGGGMIFDRCDETGEKKLLGYKQKEEEVKEECVSEEEEDEEVKDALVDEILQQSDTAIIYPEAPEDEQSPAETGDADENGTSDSFSHLHICPYCSRGYKRNASLKEHIKYRHETSEDNYSCSQCSYTFTYRSQLERHMSHHRGNKEQRHVSQSTAGSGGTGGTRKFKCTECSKAFKYKHHLKEHLRIHSGEKPYECSNCKKRFSHSGSYSSHISSKKCVGAATQNSVTVTVVKTTSPSTQTKPVAIAPARLPVKEKTESKPLQEQLPVTQIKSEPVEYECKPVMAPPATSTGSKGVVNGGAAPPAAAPVAAIPQSVAMVVPTVGLVSPVSINLNDLQSVLKVAMDGNVLRQVLGSANGVVAQGKQGIVVQQPQQQIISLPAFVDHDGTTKIIINYSISPAAGTNAALPTPLVIKNNLPPAPVVTTAAAPTATKTDQLETPEVTDLSLKKNPVAEPIKDMKTEATAEETVKESEPAEVPKSSSSSTCLLCDDCPDNLEALHLLQHRKAANGEAVDSAALDPSFAALLNEAGVMLEEPPVEDLLSLLKTYFASNANPGEEELTKISKSVNIPMEVVKKWFIKMNSGKNTSKCHTESSDPPEETKTTNCSSEETLNNDENGSQEECDRPQSRASSPSDSLSLSGDLVIVKSEPEDPEEADSQAEPLDLSLPKHEIPPSEKKTTPPPKQQEHPLNLTCLRKDGQTLFVTTSQSTNPVNIVTAAQLPTLVAIAGQGTVGCLGTINTTTKRTILIPQLTYTYAAATGNAAGAKTVVLNGHKEKRSESNTDGASSAEEQDSKKRRVENGVYPCDLCSKVFQKGSSLLRHKYEHTGKRPHECTICNKAFKHKHHLIEHSRLHSGEKPYQCDKCGKRFSHSGSYSQHMNHRYSYCKKDWSILGSGLGSRRGQLELGSPGGGTLSDSRTTTPQSQMDSDERESEEEDDEAMCVDDIRVVQVDDGECEIYEGNFDDDEEEEEEEETEAGQARGEGQDFFCDVVEVELGNEHAENGTSEGKREEKEEPAGAAAEKRADCEAETDKVMKEESDSTEESQEAAKTK</sequence>
<reference evidence="12 13" key="1">
    <citation type="journal article" date="2018" name="G3 (Bethesda)">
        <title>A High-Quality Reference Genome for the Invasive Mosquitofish Gambusia affinis Using a Chicago Library.</title>
        <authorList>
            <person name="Hoffberg S.L."/>
            <person name="Troendle N.J."/>
            <person name="Glenn T.C."/>
            <person name="Mahmud O."/>
            <person name="Louha S."/>
            <person name="Chalopin D."/>
            <person name="Bennetzen J.L."/>
            <person name="Mauricio R."/>
        </authorList>
    </citation>
    <scope>NUCLEOTIDE SEQUENCE [LARGE SCALE GENOMIC DNA]</scope>
    <source>
        <strain evidence="12">NE01/NJP1002.9</strain>
        <tissue evidence="12">Muscle</tissue>
    </source>
</reference>
<feature type="compositionally biased region" description="Polar residues" evidence="10">
    <location>
        <begin position="1258"/>
        <end position="1270"/>
    </location>
</feature>
<evidence type="ECO:0000256" key="4">
    <source>
        <dbReference type="ARBA" id="ARBA00022771"/>
    </source>
</evidence>
<comment type="caution">
    <text evidence="12">The sequence shown here is derived from an EMBL/GenBank/DDBJ whole genome shotgun (WGS) entry which is preliminary data.</text>
</comment>
<name>A0A315W2T5_GAMAF</name>
<dbReference type="GO" id="GO:0005634">
    <property type="term" value="C:nucleus"/>
    <property type="evidence" value="ECO:0007669"/>
    <property type="project" value="UniProtKB-SubCell"/>
</dbReference>
<evidence type="ECO:0000256" key="5">
    <source>
        <dbReference type="ARBA" id="ARBA00022833"/>
    </source>
</evidence>
<dbReference type="PROSITE" id="PS00028">
    <property type="entry name" value="ZINC_FINGER_C2H2_1"/>
    <property type="match status" value="5"/>
</dbReference>
<evidence type="ECO:0000256" key="7">
    <source>
        <dbReference type="ARBA" id="ARBA00023155"/>
    </source>
</evidence>
<dbReference type="FunFam" id="3.30.160.60:FF:000145">
    <property type="entry name" value="Zinc finger protein 574"/>
    <property type="match status" value="1"/>
</dbReference>
<gene>
    <name evidence="12" type="ORF">CCH79_00009739</name>
</gene>
<dbReference type="Gene3D" id="1.10.10.60">
    <property type="entry name" value="Homeodomain-like"/>
    <property type="match status" value="1"/>
</dbReference>
<feature type="region of interest" description="Disordered" evidence="10">
    <location>
        <begin position="929"/>
        <end position="1033"/>
    </location>
</feature>
<dbReference type="InterPro" id="IPR051574">
    <property type="entry name" value="ZnF_E-box_Homeobox"/>
</dbReference>
<dbReference type="Gene3D" id="3.30.160.60">
    <property type="entry name" value="Classic Zinc Finger"/>
    <property type="match status" value="6"/>
</dbReference>
<feature type="compositionally biased region" description="Basic and acidic residues" evidence="10">
    <location>
        <begin position="934"/>
        <end position="946"/>
    </location>
</feature>
<feature type="domain" description="C2H2-type" evidence="11">
    <location>
        <begin position="1148"/>
        <end position="1175"/>
    </location>
</feature>
<feature type="compositionally biased region" description="Basic and acidic residues" evidence="10">
    <location>
        <begin position="1341"/>
        <end position="1383"/>
    </location>
</feature>
<dbReference type="GO" id="GO:0000122">
    <property type="term" value="P:negative regulation of transcription by RNA polymerase II"/>
    <property type="evidence" value="ECO:0007669"/>
    <property type="project" value="UniProtKB-ARBA"/>
</dbReference>
<dbReference type="InterPro" id="IPR009057">
    <property type="entry name" value="Homeodomain-like_sf"/>
</dbReference>
<feature type="region of interest" description="Disordered" evidence="10">
    <location>
        <begin position="1245"/>
        <end position="1284"/>
    </location>
</feature>
<evidence type="ECO:0000259" key="11">
    <source>
        <dbReference type="PROSITE" id="PS50157"/>
    </source>
</evidence>
<keyword evidence="7" id="KW-0371">Homeobox</keyword>
<dbReference type="SUPFAM" id="SSF46689">
    <property type="entry name" value="Homeodomain-like"/>
    <property type="match status" value="1"/>
</dbReference>
<feature type="region of interest" description="Disordered" evidence="10">
    <location>
        <begin position="485"/>
        <end position="505"/>
    </location>
</feature>
<feature type="domain" description="C2H2-type" evidence="11">
    <location>
        <begin position="510"/>
        <end position="537"/>
    </location>
</feature>
<feature type="region of interest" description="Disordered" evidence="10">
    <location>
        <begin position="1304"/>
        <end position="1396"/>
    </location>
</feature>
<keyword evidence="4 9" id="KW-0863">Zinc-finger</keyword>
<feature type="compositionally biased region" description="Acidic residues" evidence="10">
    <location>
        <begin position="1304"/>
        <end position="1320"/>
    </location>
</feature>
<protein>
    <recommendedName>
        <fullName evidence="11">C2H2-type domain-containing protein</fullName>
    </recommendedName>
</protein>
<evidence type="ECO:0000256" key="1">
    <source>
        <dbReference type="ARBA" id="ARBA00004123"/>
    </source>
</evidence>
<feature type="compositionally biased region" description="Acidic residues" evidence="10">
    <location>
        <begin position="407"/>
        <end position="424"/>
    </location>
</feature>
<accession>A0A315W2T5</accession>
<dbReference type="InterPro" id="IPR036236">
    <property type="entry name" value="Znf_C2H2_sf"/>
</dbReference>
<evidence type="ECO:0000256" key="8">
    <source>
        <dbReference type="ARBA" id="ARBA00023242"/>
    </source>
</evidence>
<feature type="domain" description="C2H2-type" evidence="11">
    <location>
        <begin position="1176"/>
        <end position="1203"/>
    </location>
</feature>
<dbReference type="PANTHER" id="PTHR24391">
    <property type="entry name" value="HISTONE H4 TRANSCRIPTION FACTOR-RELATED"/>
    <property type="match status" value="1"/>
</dbReference>
<dbReference type="PANTHER" id="PTHR24391:SF17">
    <property type="entry name" value="ZINC FINGER E-BOX-BINDING HOMEOBOX 1"/>
    <property type="match status" value="1"/>
</dbReference>
<keyword evidence="8" id="KW-0539">Nucleus</keyword>
<dbReference type="GO" id="GO:0000978">
    <property type="term" value="F:RNA polymerase II cis-regulatory region sequence-specific DNA binding"/>
    <property type="evidence" value="ECO:0007669"/>
    <property type="project" value="TreeGrafter"/>
</dbReference>
<proteinExistence type="predicted"/>
<dbReference type="GO" id="GO:0008270">
    <property type="term" value="F:zinc ion binding"/>
    <property type="evidence" value="ECO:0007669"/>
    <property type="project" value="UniProtKB-KW"/>
</dbReference>
<comment type="subcellular location">
    <subcellularLocation>
        <location evidence="1">Nucleus</location>
    </subcellularLocation>
</comment>
<keyword evidence="6" id="KW-0238">DNA-binding</keyword>
<feature type="region of interest" description="Disordered" evidence="10">
    <location>
        <begin position="800"/>
        <end position="828"/>
    </location>
</feature>
<dbReference type="FunFam" id="3.30.160.60:FF:000013">
    <property type="entry name" value="Putative zinc finger E-box-binding homeobox 2"/>
    <property type="match status" value="2"/>
</dbReference>
<keyword evidence="13" id="KW-1185">Reference proteome</keyword>
<dbReference type="EMBL" id="NHOQ01000466">
    <property type="protein sequence ID" value="PWA30117.1"/>
    <property type="molecule type" value="Genomic_DNA"/>
</dbReference>
<feature type="domain" description="C2H2-type" evidence="11">
    <location>
        <begin position="433"/>
        <end position="461"/>
    </location>
</feature>
<feature type="domain" description="C2H2-type" evidence="11">
    <location>
        <begin position="1204"/>
        <end position="1232"/>
    </location>
</feature>
<feature type="domain" description="C2H2-type" evidence="11">
    <location>
        <begin position="463"/>
        <end position="490"/>
    </location>
</feature>
<dbReference type="GO" id="GO:0000981">
    <property type="term" value="F:DNA-binding transcription factor activity, RNA polymerase II-specific"/>
    <property type="evidence" value="ECO:0007669"/>
    <property type="project" value="TreeGrafter"/>
</dbReference>
<dbReference type="STRING" id="33528.ENSGAFP00000000518"/>
<evidence type="ECO:0000256" key="9">
    <source>
        <dbReference type="PROSITE-ProRule" id="PRU00042"/>
    </source>
</evidence>
<feature type="compositionally biased region" description="Low complexity" evidence="10">
    <location>
        <begin position="972"/>
        <end position="984"/>
    </location>
</feature>
<feature type="compositionally biased region" description="Polar residues" evidence="10">
    <location>
        <begin position="947"/>
        <end position="961"/>
    </location>
</feature>
<evidence type="ECO:0000313" key="12">
    <source>
        <dbReference type="EMBL" id="PWA30117.1"/>
    </source>
</evidence>
<dbReference type="SUPFAM" id="SSF57667">
    <property type="entry name" value="beta-beta-alpha zinc fingers"/>
    <property type="match status" value="4"/>
</dbReference>
<dbReference type="SMART" id="SM00355">
    <property type="entry name" value="ZnF_C2H2"/>
    <property type="match status" value="7"/>
</dbReference>
<dbReference type="FunFam" id="3.30.160.60:FF:000744">
    <property type="entry name" value="zinc finger E-box-binding homeobox 1"/>
    <property type="match status" value="1"/>
</dbReference>
<dbReference type="Proteomes" id="UP000250572">
    <property type="component" value="Unassembled WGS sequence"/>
</dbReference>
<keyword evidence="2" id="KW-0479">Metal-binding</keyword>
<feature type="region of interest" description="Disordered" evidence="10">
    <location>
        <begin position="1119"/>
        <end position="1140"/>
    </location>
</feature>
<dbReference type="FunFam" id="3.30.160.60:FF:000082">
    <property type="entry name" value="Putative zinc finger E-box-binding homeobox 2"/>
    <property type="match status" value="1"/>
</dbReference>
<dbReference type="InterPro" id="IPR013087">
    <property type="entry name" value="Znf_C2H2_type"/>
</dbReference>
<evidence type="ECO:0000256" key="2">
    <source>
        <dbReference type="ARBA" id="ARBA00022723"/>
    </source>
</evidence>
<organism evidence="12 13">
    <name type="scientific">Gambusia affinis</name>
    <name type="common">Western mosquitofish</name>
    <name type="synonym">Heterandria affinis</name>
    <dbReference type="NCBI Taxonomy" id="33528"/>
    <lineage>
        <taxon>Eukaryota</taxon>
        <taxon>Metazoa</taxon>
        <taxon>Chordata</taxon>
        <taxon>Craniata</taxon>
        <taxon>Vertebrata</taxon>
        <taxon>Euteleostomi</taxon>
        <taxon>Actinopterygii</taxon>
        <taxon>Neopterygii</taxon>
        <taxon>Teleostei</taxon>
        <taxon>Neoteleostei</taxon>
        <taxon>Acanthomorphata</taxon>
        <taxon>Ovalentaria</taxon>
        <taxon>Atherinomorphae</taxon>
        <taxon>Cyprinodontiformes</taxon>
        <taxon>Poeciliidae</taxon>
        <taxon>Poeciliinae</taxon>
        <taxon>Gambusia</taxon>
    </lineage>
</organism>
<evidence type="ECO:0000256" key="3">
    <source>
        <dbReference type="ARBA" id="ARBA00022737"/>
    </source>
</evidence>
<feature type="region of interest" description="Disordered" evidence="10">
    <location>
        <begin position="404"/>
        <end position="426"/>
    </location>
</feature>
<keyword evidence="5" id="KW-0862">Zinc</keyword>
<keyword evidence="3" id="KW-0677">Repeat</keyword>
<feature type="compositionally biased region" description="Basic and acidic residues" evidence="10">
    <location>
        <begin position="1011"/>
        <end position="1023"/>
    </location>
</feature>
<dbReference type="PROSITE" id="PS50157">
    <property type="entry name" value="ZINC_FINGER_C2H2_2"/>
    <property type="match status" value="6"/>
</dbReference>
<feature type="compositionally biased region" description="Acidic residues" evidence="10">
    <location>
        <begin position="1271"/>
        <end position="1284"/>
    </location>
</feature>
<feature type="compositionally biased region" description="Basic and acidic residues" evidence="10">
    <location>
        <begin position="800"/>
        <end position="817"/>
    </location>
</feature>
<evidence type="ECO:0000256" key="10">
    <source>
        <dbReference type="SAM" id="MobiDB-lite"/>
    </source>
</evidence>
<dbReference type="Pfam" id="PF00096">
    <property type="entry name" value="zf-C2H2"/>
    <property type="match status" value="4"/>
</dbReference>
<evidence type="ECO:0000313" key="13">
    <source>
        <dbReference type="Proteomes" id="UP000250572"/>
    </source>
</evidence>